<protein>
    <recommendedName>
        <fullName evidence="7">CTLH domain-containing protein</fullName>
    </recommendedName>
</protein>
<feature type="repeat" description="WD" evidence="6">
    <location>
        <begin position="275"/>
        <end position="316"/>
    </location>
</feature>
<dbReference type="STRING" id="49390.A0A068VAJ6"/>
<feature type="repeat" description="WD" evidence="6">
    <location>
        <begin position="532"/>
        <end position="574"/>
    </location>
</feature>
<dbReference type="Gramene" id="CDP17860">
    <property type="protein sequence ID" value="CDP17860"/>
    <property type="gene ID" value="GSCOC_T00013179001"/>
</dbReference>
<dbReference type="InterPro" id="IPR020472">
    <property type="entry name" value="WD40_PAC1"/>
</dbReference>
<dbReference type="FunFam" id="2.130.10.10:FF:000087">
    <property type="entry name" value="WD repeat-containing protein 26 homolog"/>
    <property type="match status" value="1"/>
</dbReference>
<dbReference type="EMBL" id="HG739267">
    <property type="protein sequence ID" value="CDP17860.1"/>
    <property type="molecule type" value="Genomic_DNA"/>
</dbReference>
<dbReference type="SMART" id="SM00320">
    <property type="entry name" value="WD40"/>
    <property type="match status" value="7"/>
</dbReference>
<dbReference type="InterPro" id="IPR019775">
    <property type="entry name" value="WD40_repeat_CS"/>
</dbReference>
<dbReference type="OrthoDB" id="972532at2759"/>
<proteinExistence type="predicted"/>
<dbReference type="SUPFAM" id="SSF50978">
    <property type="entry name" value="WD40 repeat-like"/>
    <property type="match status" value="1"/>
</dbReference>
<dbReference type="PROSITE" id="PS50082">
    <property type="entry name" value="WD_REPEATS_2"/>
    <property type="match status" value="5"/>
</dbReference>
<comment type="subunit">
    <text evidence="5">Interacts with RANBPM.</text>
</comment>
<keyword evidence="9" id="KW-1185">Reference proteome</keyword>
<gene>
    <name evidence="8" type="ORF">GSCOC_T00013179001</name>
</gene>
<dbReference type="InterPro" id="IPR036322">
    <property type="entry name" value="WD40_repeat_dom_sf"/>
</dbReference>
<evidence type="ECO:0000256" key="6">
    <source>
        <dbReference type="PROSITE-ProRule" id="PRU00221"/>
    </source>
</evidence>
<keyword evidence="4" id="KW-0677">Repeat</keyword>
<dbReference type="PROSITE" id="PS50896">
    <property type="entry name" value="LISH"/>
    <property type="match status" value="1"/>
</dbReference>
<evidence type="ECO:0000256" key="1">
    <source>
        <dbReference type="ARBA" id="ARBA00004496"/>
    </source>
</evidence>
<dbReference type="InterPro" id="IPR015943">
    <property type="entry name" value="WD40/YVTN_repeat-like_dom_sf"/>
</dbReference>
<dbReference type="OMA" id="GHISGCV"/>
<dbReference type="InterPro" id="IPR001680">
    <property type="entry name" value="WD40_rpt"/>
</dbReference>
<dbReference type="PRINTS" id="PR00320">
    <property type="entry name" value="GPROTEINBRPT"/>
</dbReference>
<evidence type="ECO:0000313" key="9">
    <source>
        <dbReference type="Proteomes" id="UP000295252"/>
    </source>
</evidence>
<dbReference type="PhylomeDB" id="A0A068VAJ6"/>
<organism evidence="8 9">
    <name type="scientific">Coffea canephora</name>
    <name type="common">Robusta coffee</name>
    <dbReference type="NCBI Taxonomy" id="49390"/>
    <lineage>
        <taxon>Eukaryota</taxon>
        <taxon>Viridiplantae</taxon>
        <taxon>Streptophyta</taxon>
        <taxon>Embryophyta</taxon>
        <taxon>Tracheophyta</taxon>
        <taxon>Spermatophyta</taxon>
        <taxon>Magnoliopsida</taxon>
        <taxon>eudicotyledons</taxon>
        <taxon>Gunneridae</taxon>
        <taxon>Pentapetalae</taxon>
        <taxon>asterids</taxon>
        <taxon>lamiids</taxon>
        <taxon>Gentianales</taxon>
        <taxon>Rubiaceae</taxon>
        <taxon>Ixoroideae</taxon>
        <taxon>Gardenieae complex</taxon>
        <taxon>Bertiereae - Coffeeae clade</taxon>
        <taxon>Coffeeae</taxon>
        <taxon>Coffea</taxon>
    </lineage>
</organism>
<dbReference type="PANTHER" id="PTHR22838:SF0">
    <property type="entry name" value="WD REPEAT-CONTAINING PROTEIN 26"/>
    <property type="match status" value="1"/>
</dbReference>
<dbReference type="GO" id="GO:0005737">
    <property type="term" value="C:cytoplasm"/>
    <property type="evidence" value="ECO:0007669"/>
    <property type="project" value="UniProtKB-SubCell"/>
</dbReference>
<accession>A0A068VAJ6</accession>
<reference evidence="9" key="1">
    <citation type="journal article" date="2014" name="Science">
        <title>The coffee genome provides insight into the convergent evolution of caffeine biosynthesis.</title>
        <authorList>
            <person name="Denoeud F."/>
            <person name="Carretero-Paulet L."/>
            <person name="Dereeper A."/>
            <person name="Droc G."/>
            <person name="Guyot R."/>
            <person name="Pietrella M."/>
            <person name="Zheng C."/>
            <person name="Alberti A."/>
            <person name="Anthony F."/>
            <person name="Aprea G."/>
            <person name="Aury J.M."/>
            <person name="Bento P."/>
            <person name="Bernard M."/>
            <person name="Bocs S."/>
            <person name="Campa C."/>
            <person name="Cenci A."/>
            <person name="Combes M.C."/>
            <person name="Crouzillat D."/>
            <person name="Da Silva C."/>
            <person name="Daddiego L."/>
            <person name="De Bellis F."/>
            <person name="Dussert S."/>
            <person name="Garsmeur O."/>
            <person name="Gayraud T."/>
            <person name="Guignon V."/>
            <person name="Jahn K."/>
            <person name="Jamilloux V."/>
            <person name="Joet T."/>
            <person name="Labadie K."/>
            <person name="Lan T."/>
            <person name="Leclercq J."/>
            <person name="Lepelley M."/>
            <person name="Leroy T."/>
            <person name="Li L.T."/>
            <person name="Librado P."/>
            <person name="Lopez L."/>
            <person name="Munoz A."/>
            <person name="Noel B."/>
            <person name="Pallavicini A."/>
            <person name="Perrotta G."/>
            <person name="Poncet V."/>
            <person name="Pot D."/>
            <person name="Priyono X."/>
            <person name="Rigoreau M."/>
            <person name="Rouard M."/>
            <person name="Rozas J."/>
            <person name="Tranchant-Dubreuil C."/>
            <person name="VanBuren R."/>
            <person name="Zhang Q."/>
            <person name="Andrade A.C."/>
            <person name="Argout X."/>
            <person name="Bertrand B."/>
            <person name="de Kochko A."/>
            <person name="Graziosi G."/>
            <person name="Henry R.J."/>
            <person name="Jayarama X."/>
            <person name="Ming R."/>
            <person name="Nagai C."/>
            <person name="Rounsley S."/>
            <person name="Sankoff D."/>
            <person name="Giuliano G."/>
            <person name="Albert V.A."/>
            <person name="Wincker P."/>
            <person name="Lashermes P."/>
        </authorList>
    </citation>
    <scope>NUCLEOTIDE SEQUENCE [LARGE SCALE GENOMIC DNA]</scope>
    <source>
        <strain evidence="9">cv. DH200-94</strain>
    </source>
</reference>
<dbReference type="CDD" id="cd00200">
    <property type="entry name" value="WD40"/>
    <property type="match status" value="1"/>
</dbReference>
<keyword evidence="3 6" id="KW-0853">WD repeat</keyword>
<evidence type="ECO:0000256" key="2">
    <source>
        <dbReference type="ARBA" id="ARBA00022490"/>
    </source>
</evidence>
<evidence type="ECO:0000256" key="4">
    <source>
        <dbReference type="ARBA" id="ARBA00022737"/>
    </source>
</evidence>
<name>A0A068VAJ6_COFCA</name>
<feature type="repeat" description="WD" evidence="6">
    <location>
        <begin position="369"/>
        <end position="396"/>
    </location>
</feature>
<dbReference type="PROSITE" id="PS50897">
    <property type="entry name" value="CTLH"/>
    <property type="match status" value="1"/>
</dbReference>
<sequence length="588" mass="65467">MGGVEDDEPPSKRVRISSCKLEGLSNGTSLREPASGASCDLMARPLASEGDDEVVGPKGVVRKVEFVRIIAEALYSLGYKKTGAHLEEESGIPLHSSAVNSFMQQVLEGKWDESVVTLHRIGLVDESIIKLASFVILEQKFFELLDGENFMDALKTLRTEIAPLCVNSDRVRELSSCIVSPSHCDLFRFSGKDTITVKPRSKLLEELQRLLPPTVMIPEKRLVHLVEQALDLQRDACKFHNSLVEEMSLLTDHQCGRDHIPSQTLQACSNFIIILNEHSDEVWFLQFSHNGQYLASSSNDRTVIIWEVKVDGRVSLKRKLAGHQKPVSFISWSPDDHQLLTCGVEEVVRRWDASTGECLHTYEKGGLGVVSCSWAPDGRTVFTGLADKSLIMWDIDGKELECWKGQRTSKMSDLGITSDGKQIVSVCKDTTILLFGWESKAEKIIEEDQTIISFALSRDGKSLLVSLLNEEIHLWNIEGHVRLLAKYKGHKRSRFVIRSCFGGLEQAFVASGSEDSQVYIWHRSSGELVMTLPGHSGTVNCVSWNPSNPHMLASASDDRTIRIWGLKEVKMKHNGAHTNGVHYCNGGS</sequence>
<feature type="domain" description="CTLH" evidence="7">
    <location>
        <begin position="95"/>
        <end position="152"/>
    </location>
</feature>
<dbReference type="Gene3D" id="2.130.10.10">
    <property type="entry name" value="YVTN repeat-like/Quinoprotein amine dehydrogenase"/>
    <property type="match status" value="2"/>
</dbReference>
<dbReference type="PROSITE" id="PS00678">
    <property type="entry name" value="WD_REPEATS_1"/>
    <property type="match status" value="2"/>
</dbReference>
<evidence type="ECO:0000256" key="5">
    <source>
        <dbReference type="ARBA" id="ARBA00065067"/>
    </source>
</evidence>
<feature type="repeat" description="WD" evidence="6">
    <location>
        <begin position="508"/>
        <end position="531"/>
    </location>
</feature>
<dbReference type="InterPro" id="IPR051350">
    <property type="entry name" value="WD_repeat-ST_regulator"/>
</dbReference>
<dbReference type="InterPro" id="IPR006595">
    <property type="entry name" value="CTLH_C"/>
</dbReference>
<comment type="subcellular location">
    <subcellularLocation>
        <location evidence="1">Cytoplasm</location>
    </subcellularLocation>
</comment>
<dbReference type="PROSITE" id="PS50294">
    <property type="entry name" value="WD_REPEATS_REGION"/>
    <property type="match status" value="3"/>
</dbReference>
<keyword evidence="2" id="KW-0963">Cytoplasm</keyword>
<evidence type="ECO:0000256" key="3">
    <source>
        <dbReference type="ARBA" id="ARBA00022574"/>
    </source>
</evidence>
<feature type="repeat" description="WD" evidence="6">
    <location>
        <begin position="320"/>
        <end position="361"/>
    </location>
</feature>
<evidence type="ECO:0000259" key="7">
    <source>
        <dbReference type="PROSITE" id="PS50897"/>
    </source>
</evidence>
<dbReference type="PANTHER" id="PTHR22838">
    <property type="entry name" value="WD REPEAT PROTEIN 26-RELATED"/>
    <property type="match status" value="1"/>
</dbReference>
<dbReference type="FunCoup" id="A0A068VAJ6">
    <property type="interactions" value="2900"/>
</dbReference>
<dbReference type="Proteomes" id="UP000295252">
    <property type="component" value="Chromosome VII"/>
</dbReference>
<dbReference type="Pfam" id="PF00400">
    <property type="entry name" value="WD40"/>
    <property type="match status" value="5"/>
</dbReference>
<dbReference type="Pfam" id="PF23627">
    <property type="entry name" value="LisH_WDR26"/>
    <property type="match status" value="1"/>
</dbReference>
<dbReference type="InParanoid" id="A0A068VAJ6"/>
<dbReference type="AlphaFoldDB" id="A0A068VAJ6"/>
<dbReference type="InterPro" id="IPR006594">
    <property type="entry name" value="LisH"/>
</dbReference>
<evidence type="ECO:0000313" key="8">
    <source>
        <dbReference type="EMBL" id="CDP17860.1"/>
    </source>
</evidence>